<dbReference type="STRING" id="1297742.A176_003844"/>
<organism evidence="3 4">
    <name type="scientific">Pseudomyxococcus hansupus</name>
    <dbReference type="NCBI Taxonomy" id="1297742"/>
    <lineage>
        <taxon>Bacteria</taxon>
        <taxon>Pseudomonadati</taxon>
        <taxon>Myxococcota</taxon>
        <taxon>Myxococcia</taxon>
        <taxon>Myxococcales</taxon>
        <taxon>Cystobacterineae</taxon>
        <taxon>Myxococcaceae</taxon>
        <taxon>Pseudomyxococcus</taxon>
    </lineage>
</organism>
<evidence type="ECO:0000313" key="3">
    <source>
        <dbReference type="EMBL" id="AKQ66932.1"/>
    </source>
</evidence>
<dbReference type="RefSeq" id="WP_002640492.1">
    <property type="nucleotide sequence ID" value="NZ_CP012109.1"/>
</dbReference>
<feature type="chain" id="PRO_5005213581" evidence="2">
    <location>
        <begin position="21"/>
        <end position="190"/>
    </location>
</feature>
<dbReference type="EMBL" id="CP012109">
    <property type="protein sequence ID" value="AKQ66932.1"/>
    <property type="molecule type" value="Genomic_DNA"/>
</dbReference>
<evidence type="ECO:0000256" key="1">
    <source>
        <dbReference type="SAM" id="Coils"/>
    </source>
</evidence>
<dbReference type="PATRIC" id="fig|1297742.4.peg.3886"/>
<protein>
    <submittedName>
        <fullName evidence="3">Trichohyalin</fullName>
    </submittedName>
</protein>
<feature type="coiled-coil region" evidence="1">
    <location>
        <begin position="25"/>
        <end position="77"/>
    </location>
</feature>
<keyword evidence="4" id="KW-1185">Reference proteome</keyword>
<evidence type="ECO:0000313" key="4">
    <source>
        <dbReference type="Proteomes" id="UP000009026"/>
    </source>
</evidence>
<sequence>MNRIASALVAALLLTGSAQAQGFGNRSTRVERRELRDDRRDLEELRNLLVRFDRAWAQRSERQMVNVETSLRKLLRKEMEESQRELAKDWKEARRGRRDARVAQWGGPRAAMWGQASAAQARADVRAEQQALRTKKAIARELDDIEGLRQPGALNHKRMLIMDLIQLAERELNQSRRDVHQDNRHDGWRR</sequence>
<proteinExistence type="predicted"/>
<dbReference type="OrthoDB" id="5526230at2"/>
<reference evidence="3 4" key="1">
    <citation type="journal article" date="2016" name="PLoS ONE">
        <title>Complete Genome Sequence and Comparative Genomics of a Novel Myxobacterium Myxococcus hansupus.</title>
        <authorList>
            <person name="Sharma G."/>
            <person name="Narwani T."/>
            <person name="Subramanian S."/>
        </authorList>
    </citation>
    <scope>NUCLEOTIDE SEQUENCE [LARGE SCALE GENOMIC DNA]</scope>
    <source>
        <strain evidence="4">mixupus</strain>
    </source>
</reference>
<name>A0A0H4XFG6_9BACT</name>
<gene>
    <name evidence="3" type="ORF">A176_003844</name>
</gene>
<dbReference type="Proteomes" id="UP000009026">
    <property type="component" value="Chromosome"/>
</dbReference>
<accession>A0A0H4XFG6</accession>
<keyword evidence="2" id="KW-0732">Signal</keyword>
<keyword evidence="1" id="KW-0175">Coiled coil</keyword>
<dbReference type="KEGG" id="mym:A176_003844"/>
<feature type="signal peptide" evidence="2">
    <location>
        <begin position="1"/>
        <end position="20"/>
    </location>
</feature>
<evidence type="ECO:0000256" key="2">
    <source>
        <dbReference type="SAM" id="SignalP"/>
    </source>
</evidence>
<dbReference type="AlphaFoldDB" id="A0A0H4XFG6"/>